<evidence type="ECO:0000256" key="2">
    <source>
        <dbReference type="RuleBase" id="RU102079"/>
    </source>
</evidence>
<name>A0A9Q1HY04_CONCO</name>
<organism evidence="4 5">
    <name type="scientific">Conger conger</name>
    <name type="common">Conger eel</name>
    <name type="synonym">Muraena conger</name>
    <dbReference type="NCBI Taxonomy" id="82655"/>
    <lineage>
        <taxon>Eukaryota</taxon>
        <taxon>Metazoa</taxon>
        <taxon>Chordata</taxon>
        <taxon>Craniata</taxon>
        <taxon>Vertebrata</taxon>
        <taxon>Euteleostomi</taxon>
        <taxon>Actinopterygii</taxon>
        <taxon>Neopterygii</taxon>
        <taxon>Teleostei</taxon>
        <taxon>Anguilliformes</taxon>
        <taxon>Congridae</taxon>
        <taxon>Conger</taxon>
    </lineage>
</organism>
<keyword evidence="5" id="KW-1185">Reference proteome</keyword>
<dbReference type="InterPro" id="IPR013320">
    <property type="entry name" value="ConA-like_dom_sf"/>
</dbReference>
<evidence type="ECO:0000313" key="5">
    <source>
        <dbReference type="Proteomes" id="UP001152803"/>
    </source>
</evidence>
<comment type="caution">
    <text evidence="4">The sequence shown here is derived from an EMBL/GenBank/DDBJ whole genome shotgun (WGS) entry which is preliminary data.</text>
</comment>
<dbReference type="GO" id="GO:0030246">
    <property type="term" value="F:carbohydrate binding"/>
    <property type="evidence" value="ECO:0007669"/>
    <property type="project" value="UniProtKB-UniRule"/>
</dbReference>
<feature type="domain" description="Galectin" evidence="3">
    <location>
        <begin position="1"/>
        <end position="117"/>
    </location>
</feature>
<dbReference type="OrthoDB" id="8918229at2759"/>
<proteinExistence type="predicted"/>
<dbReference type="Proteomes" id="UP001152803">
    <property type="component" value="Unassembled WGS sequence"/>
</dbReference>
<protein>
    <recommendedName>
        <fullName evidence="2">Galectin</fullName>
    </recommendedName>
</protein>
<accession>A0A9Q1HY04</accession>
<dbReference type="PROSITE" id="PS51304">
    <property type="entry name" value="GALECTIN"/>
    <property type="match status" value="1"/>
</dbReference>
<reference evidence="4" key="1">
    <citation type="journal article" date="2023" name="Science">
        <title>Genome structures resolve the early diversification of teleost fishes.</title>
        <authorList>
            <person name="Parey E."/>
            <person name="Louis A."/>
            <person name="Montfort J."/>
            <person name="Bouchez O."/>
            <person name="Roques C."/>
            <person name="Iampietro C."/>
            <person name="Lluch J."/>
            <person name="Castinel A."/>
            <person name="Donnadieu C."/>
            <person name="Desvignes T."/>
            <person name="Floi Bucao C."/>
            <person name="Jouanno E."/>
            <person name="Wen M."/>
            <person name="Mejri S."/>
            <person name="Dirks R."/>
            <person name="Jansen H."/>
            <person name="Henkel C."/>
            <person name="Chen W.J."/>
            <person name="Zahm M."/>
            <person name="Cabau C."/>
            <person name="Klopp C."/>
            <person name="Thompson A.W."/>
            <person name="Robinson-Rechavi M."/>
            <person name="Braasch I."/>
            <person name="Lecointre G."/>
            <person name="Bobe J."/>
            <person name="Postlethwait J.H."/>
            <person name="Berthelot C."/>
            <person name="Roest Crollius H."/>
            <person name="Guiguen Y."/>
        </authorList>
    </citation>
    <scope>NUCLEOTIDE SEQUENCE</scope>
    <source>
        <strain evidence="4">Concon-B</strain>
    </source>
</reference>
<dbReference type="AlphaFoldDB" id="A0A9Q1HY04"/>
<evidence type="ECO:0000259" key="3">
    <source>
        <dbReference type="PROSITE" id="PS51304"/>
    </source>
</evidence>
<evidence type="ECO:0000313" key="4">
    <source>
        <dbReference type="EMBL" id="KAJ8268677.1"/>
    </source>
</evidence>
<dbReference type="Pfam" id="PF00337">
    <property type="entry name" value="Gal-bind_lectin"/>
    <property type="match status" value="1"/>
</dbReference>
<keyword evidence="1 2" id="KW-0430">Lectin</keyword>
<sequence>MKLVIKGVPEDSFTINVGKSKDIIALQYNVHFSQGVDQSVINLKCIKDGKVIDKEMVTLFPFQPKKQFVVAISFNKDHFTIQESCCKFVQFKNSLDYPYYDSIWVNGNVSIKGISIE</sequence>
<evidence type="ECO:0000256" key="1">
    <source>
        <dbReference type="ARBA" id="ARBA00022734"/>
    </source>
</evidence>
<dbReference type="SUPFAM" id="SSF49899">
    <property type="entry name" value="Concanavalin A-like lectins/glucanases"/>
    <property type="match status" value="1"/>
</dbReference>
<dbReference type="SMART" id="SM00908">
    <property type="entry name" value="Gal-bind_lectin"/>
    <property type="match status" value="1"/>
</dbReference>
<dbReference type="SMART" id="SM00276">
    <property type="entry name" value="GLECT"/>
    <property type="match status" value="1"/>
</dbReference>
<dbReference type="EMBL" id="JAFJMO010000009">
    <property type="protein sequence ID" value="KAJ8268677.1"/>
    <property type="molecule type" value="Genomic_DNA"/>
</dbReference>
<gene>
    <name evidence="4" type="ORF">COCON_G00138490</name>
</gene>
<dbReference type="Gene3D" id="2.60.120.200">
    <property type="match status" value="1"/>
</dbReference>
<dbReference type="InterPro" id="IPR001079">
    <property type="entry name" value="Galectin_CRD"/>
</dbReference>